<dbReference type="EMBL" id="JACHKA010000001">
    <property type="protein sequence ID" value="MBB5984080.1"/>
    <property type="molecule type" value="Genomic_DNA"/>
</dbReference>
<dbReference type="PANTHER" id="PTHR46173">
    <property type="entry name" value="CCA TRNA NUCLEOTIDYLTRANSFERASE 1, MITOCHONDRIAL"/>
    <property type="match status" value="1"/>
</dbReference>
<dbReference type="Gene3D" id="3.30.460.10">
    <property type="entry name" value="Beta Polymerase, domain 2"/>
    <property type="match status" value="1"/>
</dbReference>
<evidence type="ECO:0000256" key="6">
    <source>
        <dbReference type="ARBA" id="ARBA00022741"/>
    </source>
</evidence>
<keyword evidence="3" id="KW-0819">tRNA processing</keyword>
<evidence type="ECO:0000256" key="1">
    <source>
        <dbReference type="ARBA" id="ARBA00001946"/>
    </source>
</evidence>
<feature type="domain" description="tRNA nucleotidyltransferase/poly(A) polymerase RNA and SrmB- binding" evidence="10">
    <location>
        <begin position="194"/>
        <end position="245"/>
    </location>
</feature>
<sequence length="405" mass="43838">MTLLPERLPPADWRARAGLAALCDALGAGEGAARFVGGAVRDSLLGIPVKDVDIATVLLPEEVMRRVKAAGFKAVPTGIAHGTITAVLNHWPVEITTLRRDVTTDGRRATVAFGTDWREDAARRDFTMNALYADPPDGTLHDYFGGRADLAARRVRFIGDPHARIAEDHLRILRYFRFTARFGTMDPDSADYRACVARAASLMSLSRERIADELLRLLGVADPGEVVAAMIADDVLRPVLPEIDAQGVARLRTLIAREAEADVAPDPLRRLAALLPPDEALADQIGARLRLSNKARARLRNALAPIEAETPEALAYRIGTTGAIDRMLLGNAFQVTDIATVKDWQVPRLPLSGGDLIAMGLEAGPRVARALQALERAWIAAGFPAEAETRALATQIIVLELRSTQ</sequence>
<dbReference type="Pfam" id="PF12627">
    <property type="entry name" value="PolyA_pol_RNAbd"/>
    <property type="match status" value="1"/>
</dbReference>
<dbReference type="CDD" id="cd05398">
    <property type="entry name" value="NT_ClassII-CCAase"/>
    <property type="match status" value="1"/>
</dbReference>
<proteinExistence type="inferred from homology"/>
<dbReference type="InterPro" id="IPR050264">
    <property type="entry name" value="Bact_CCA-adding_enz_type3_sf"/>
</dbReference>
<keyword evidence="5" id="KW-0479">Metal-binding</keyword>
<comment type="cofactor">
    <cofactor evidence="1">
        <name>Mg(2+)</name>
        <dbReference type="ChEBI" id="CHEBI:18420"/>
    </cofactor>
</comment>
<dbReference type="InterPro" id="IPR043519">
    <property type="entry name" value="NT_sf"/>
</dbReference>
<evidence type="ECO:0000256" key="4">
    <source>
        <dbReference type="ARBA" id="ARBA00022695"/>
    </source>
</evidence>
<feature type="domain" description="Poly A polymerase head" evidence="9">
    <location>
        <begin position="33"/>
        <end position="156"/>
    </location>
</feature>
<comment type="caution">
    <text evidence="11">The sequence shown here is derived from an EMBL/GenBank/DDBJ whole genome shotgun (WGS) entry which is preliminary data.</text>
</comment>
<evidence type="ECO:0000256" key="8">
    <source>
        <dbReference type="RuleBase" id="RU003953"/>
    </source>
</evidence>
<evidence type="ECO:0000313" key="12">
    <source>
        <dbReference type="Proteomes" id="UP001138540"/>
    </source>
</evidence>
<evidence type="ECO:0000256" key="3">
    <source>
        <dbReference type="ARBA" id="ARBA00022694"/>
    </source>
</evidence>
<organism evidence="11 12">
    <name type="scientific">Sphingobium lignivorans</name>
    <dbReference type="NCBI Taxonomy" id="2735886"/>
    <lineage>
        <taxon>Bacteria</taxon>
        <taxon>Pseudomonadati</taxon>
        <taxon>Pseudomonadota</taxon>
        <taxon>Alphaproteobacteria</taxon>
        <taxon>Sphingomonadales</taxon>
        <taxon>Sphingomonadaceae</taxon>
        <taxon>Sphingobium</taxon>
    </lineage>
</organism>
<dbReference type="EC" id="2.7.7.19" evidence="11"/>
<gene>
    <name evidence="11" type="ORF">HNP60_000054</name>
</gene>
<dbReference type="Proteomes" id="UP001138540">
    <property type="component" value="Unassembled WGS sequence"/>
</dbReference>
<dbReference type="SUPFAM" id="SSF81891">
    <property type="entry name" value="Poly A polymerase C-terminal region-like"/>
    <property type="match status" value="1"/>
</dbReference>
<dbReference type="PANTHER" id="PTHR46173:SF1">
    <property type="entry name" value="CCA TRNA NUCLEOTIDYLTRANSFERASE 1, MITOCHONDRIAL"/>
    <property type="match status" value="1"/>
</dbReference>
<protein>
    <submittedName>
        <fullName evidence="11">Poly(A) polymerase</fullName>
        <ecNumber evidence="11">2.7.7.19</ecNumber>
    </submittedName>
</protein>
<dbReference type="InterPro" id="IPR032828">
    <property type="entry name" value="PolyA_RNA-bd"/>
</dbReference>
<keyword evidence="6" id="KW-0547">Nucleotide-binding</keyword>
<dbReference type="SUPFAM" id="SSF81301">
    <property type="entry name" value="Nucleotidyltransferase"/>
    <property type="match status" value="1"/>
</dbReference>
<accession>A0ABR6N9Y1</accession>
<keyword evidence="7" id="KW-0460">Magnesium</keyword>
<evidence type="ECO:0000256" key="5">
    <source>
        <dbReference type="ARBA" id="ARBA00022723"/>
    </source>
</evidence>
<keyword evidence="4 11" id="KW-0548">Nucleotidyltransferase</keyword>
<dbReference type="GO" id="GO:1990817">
    <property type="term" value="F:poly(A) RNA polymerase activity"/>
    <property type="evidence" value="ECO:0007669"/>
    <property type="project" value="UniProtKB-EC"/>
</dbReference>
<evidence type="ECO:0000256" key="2">
    <source>
        <dbReference type="ARBA" id="ARBA00022679"/>
    </source>
</evidence>
<comment type="similarity">
    <text evidence="8">Belongs to the tRNA nucleotidyltransferase/poly(A) polymerase family.</text>
</comment>
<dbReference type="InterPro" id="IPR002646">
    <property type="entry name" value="PolA_pol_head_dom"/>
</dbReference>
<keyword evidence="2 8" id="KW-0808">Transferase</keyword>
<evidence type="ECO:0000313" key="11">
    <source>
        <dbReference type="EMBL" id="MBB5984080.1"/>
    </source>
</evidence>
<keyword evidence="8" id="KW-0694">RNA-binding</keyword>
<dbReference type="Pfam" id="PF01743">
    <property type="entry name" value="PolyA_pol"/>
    <property type="match status" value="1"/>
</dbReference>
<name>A0ABR6N9Y1_9SPHN</name>
<evidence type="ECO:0000259" key="9">
    <source>
        <dbReference type="Pfam" id="PF01743"/>
    </source>
</evidence>
<reference evidence="11 12" key="1">
    <citation type="submission" date="2020-08" db="EMBL/GenBank/DDBJ databases">
        <title>Exploring microbial biodiversity for novel pathways involved in the catabolism of aromatic compounds derived from lignin.</title>
        <authorList>
            <person name="Elkins J."/>
        </authorList>
    </citation>
    <scope>NUCLEOTIDE SEQUENCE [LARGE SCALE GENOMIC DNA]</scope>
    <source>
        <strain evidence="11 12">B1D3A</strain>
    </source>
</reference>
<dbReference type="Gene3D" id="1.10.3090.10">
    <property type="entry name" value="cca-adding enzyme, domain 2"/>
    <property type="match status" value="1"/>
</dbReference>
<evidence type="ECO:0000256" key="7">
    <source>
        <dbReference type="ARBA" id="ARBA00022842"/>
    </source>
</evidence>
<keyword evidence="12" id="KW-1185">Reference proteome</keyword>
<evidence type="ECO:0000259" key="10">
    <source>
        <dbReference type="Pfam" id="PF12627"/>
    </source>
</evidence>